<sequence length="298" mass="32988">MRRSPRKQKLFLKSMPMVLVCLLLAQFPGAAQAATKMLMINPVRMIFTDRQRSITANVINTSQESITYKLSLVTMRKGANGKLYKPETETEEEQMVKKMIRFAPRRATIEAGKRQVVKLMVRKPRELPRGEYQTRLRLTPLSTDKSSSAKVDNSERTGTAIDLDIIVESTFPIIIQHGGLTADVAPQAIAVKDFPQAPAGIAAVVSFSRSGDGSAFGNVFLRFIPNDRPGDSREIGRSQGVAIYLPDTEKTVTIPLTGINRQELSTGTVRVEYQPGTGIVTRRKQKHGSQGVVRDFAM</sequence>
<accession>A0ABS3AVN4</accession>
<protein>
    <recommendedName>
        <fullName evidence="4">Pili assembly chaperone N-terminal domain-containing protein</fullName>
    </recommendedName>
</protein>
<comment type="caution">
    <text evidence="2">The sequence shown here is derived from an EMBL/GenBank/DDBJ whole genome shotgun (WGS) entry which is preliminary data.</text>
</comment>
<keyword evidence="3" id="KW-1185">Reference proteome</keyword>
<dbReference type="Proteomes" id="UP000717534">
    <property type="component" value="Unassembled WGS sequence"/>
</dbReference>
<dbReference type="InterPro" id="IPR008962">
    <property type="entry name" value="PapD-like_sf"/>
</dbReference>
<dbReference type="EMBL" id="JAFITO010000026">
    <property type="protein sequence ID" value="MBN4068580.1"/>
    <property type="molecule type" value="Genomic_DNA"/>
</dbReference>
<evidence type="ECO:0000313" key="3">
    <source>
        <dbReference type="Proteomes" id="UP000717534"/>
    </source>
</evidence>
<feature type="chain" id="PRO_5045442761" description="Pili assembly chaperone N-terminal domain-containing protein" evidence="1">
    <location>
        <begin position="34"/>
        <end position="298"/>
    </location>
</feature>
<dbReference type="InterPro" id="IPR013783">
    <property type="entry name" value="Ig-like_fold"/>
</dbReference>
<feature type="signal peptide" evidence="1">
    <location>
        <begin position="1"/>
        <end position="33"/>
    </location>
</feature>
<dbReference type="Gene3D" id="2.60.40.10">
    <property type="entry name" value="Immunoglobulins"/>
    <property type="match status" value="1"/>
</dbReference>
<reference evidence="2 3" key="1">
    <citation type="submission" date="2021-02" db="EMBL/GenBank/DDBJ databases">
        <title>Activity-based single-cell genomes from oceanic crustal fluid captures similar information to metagenomic and metatranscriptomic surveys with orders of magnitude less sampling.</title>
        <authorList>
            <person name="D'Angelo T.S."/>
            <person name="Orcutt B.N."/>
        </authorList>
    </citation>
    <scope>NUCLEOTIDE SEQUENCE [LARGE SCALE GENOMIC DNA]</scope>
    <source>
        <strain evidence="2">AH-315-G02</strain>
    </source>
</reference>
<proteinExistence type="predicted"/>
<gene>
    <name evidence="2" type="ORF">JYU06_03545</name>
</gene>
<keyword evidence="1" id="KW-0732">Signal</keyword>
<evidence type="ECO:0000256" key="1">
    <source>
        <dbReference type="SAM" id="SignalP"/>
    </source>
</evidence>
<dbReference type="SUPFAM" id="SSF49354">
    <property type="entry name" value="PapD-like"/>
    <property type="match status" value="1"/>
</dbReference>
<evidence type="ECO:0008006" key="4">
    <source>
        <dbReference type="Google" id="ProtNLM"/>
    </source>
</evidence>
<organism evidence="2 3">
    <name type="scientific">Desulfotalea psychrophila</name>
    <dbReference type="NCBI Taxonomy" id="84980"/>
    <lineage>
        <taxon>Bacteria</taxon>
        <taxon>Pseudomonadati</taxon>
        <taxon>Thermodesulfobacteriota</taxon>
        <taxon>Desulfobulbia</taxon>
        <taxon>Desulfobulbales</taxon>
        <taxon>Desulfocapsaceae</taxon>
        <taxon>Desulfotalea</taxon>
    </lineage>
</organism>
<name>A0ABS3AVN4_9BACT</name>
<evidence type="ECO:0000313" key="2">
    <source>
        <dbReference type="EMBL" id="MBN4068580.1"/>
    </source>
</evidence>